<dbReference type="Gene3D" id="3.30.40.10">
    <property type="entry name" value="Zinc/RING finger domain, C3HC4 (zinc finger)"/>
    <property type="match status" value="1"/>
</dbReference>
<dbReference type="STRING" id="37003.ENSKMAP00000005077"/>
<keyword evidence="3" id="KW-0862">Zinc</keyword>
<dbReference type="Proteomes" id="UP000264800">
    <property type="component" value="Unplaced"/>
</dbReference>
<dbReference type="KEGG" id="kmr:108245658"/>
<evidence type="ECO:0000256" key="2">
    <source>
        <dbReference type="ARBA" id="ARBA00022771"/>
    </source>
</evidence>
<organism evidence="8 9">
    <name type="scientific">Kryptolebias marmoratus</name>
    <name type="common">Mangrove killifish</name>
    <name type="synonym">Rivulus marmoratus</name>
    <dbReference type="NCBI Taxonomy" id="37003"/>
    <lineage>
        <taxon>Eukaryota</taxon>
        <taxon>Metazoa</taxon>
        <taxon>Chordata</taxon>
        <taxon>Craniata</taxon>
        <taxon>Vertebrata</taxon>
        <taxon>Euteleostomi</taxon>
        <taxon>Actinopterygii</taxon>
        <taxon>Neopterygii</taxon>
        <taxon>Teleostei</taxon>
        <taxon>Neoteleostei</taxon>
        <taxon>Acanthomorphata</taxon>
        <taxon>Ovalentaria</taxon>
        <taxon>Atherinomorphae</taxon>
        <taxon>Cyprinodontiformes</taxon>
        <taxon>Rivulidae</taxon>
        <taxon>Kryptolebias</taxon>
    </lineage>
</organism>
<evidence type="ECO:0000256" key="4">
    <source>
        <dbReference type="PROSITE-ProRule" id="PRU00175"/>
    </source>
</evidence>
<evidence type="ECO:0000256" key="6">
    <source>
        <dbReference type="SAM" id="Phobius"/>
    </source>
</evidence>
<dbReference type="CTD" id="10668"/>
<dbReference type="Ensembl" id="ENSKMAT00000005167.1">
    <property type="protein sequence ID" value="ENSKMAP00000005077.1"/>
    <property type="gene ID" value="ENSKMAG00000003867.1"/>
</dbReference>
<reference evidence="8" key="1">
    <citation type="submission" date="2025-08" db="UniProtKB">
        <authorList>
            <consortium name="Ensembl"/>
        </authorList>
    </citation>
    <scope>IDENTIFICATION</scope>
</reference>
<evidence type="ECO:0000256" key="3">
    <source>
        <dbReference type="ARBA" id="ARBA00022833"/>
    </source>
</evidence>
<dbReference type="InterPro" id="IPR013083">
    <property type="entry name" value="Znf_RING/FYVE/PHD"/>
</dbReference>
<dbReference type="OrthoDB" id="10251219at2759"/>
<keyword evidence="2 4" id="KW-0863">Zinc-finger</keyword>
<protein>
    <submittedName>
        <fullName evidence="8">Cell growth regulator with ring finger domain 1</fullName>
    </submittedName>
</protein>
<keyword evidence="6" id="KW-0472">Membrane</keyword>
<dbReference type="GO" id="GO:0008270">
    <property type="term" value="F:zinc ion binding"/>
    <property type="evidence" value="ECO:0007669"/>
    <property type="project" value="UniProtKB-KW"/>
</dbReference>
<proteinExistence type="predicted"/>
<evidence type="ECO:0000259" key="7">
    <source>
        <dbReference type="PROSITE" id="PS50089"/>
    </source>
</evidence>
<keyword evidence="6" id="KW-0812">Transmembrane</keyword>
<dbReference type="SUPFAM" id="SSF57850">
    <property type="entry name" value="RING/U-box"/>
    <property type="match status" value="1"/>
</dbReference>
<dbReference type="PANTHER" id="PTHR15379:SF2">
    <property type="entry name" value="CELL GROWTH REGULATOR WITH RING FINGER DOMAIN PROTEIN 1"/>
    <property type="match status" value="1"/>
</dbReference>
<feature type="region of interest" description="Disordered" evidence="5">
    <location>
        <begin position="232"/>
        <end position="256"/>
    </location>
</feature>
<dbReference type="RefSeq" id="XP_017288240.1">
    <property type="nucleotide sequence ID" value="XM_017432751.3"/>
</dbReference>
<evidence type="ECO:0000256" key="1">
    <source>
        <dbReference type="ARBA" id="ARBA00022723"/>
    </source>
</evidence>
<keyword evidence="9" id="KW-1185">Reference proteome</keyword>
<dbReference type="GeneID" id="108245658"/>
<keyword evidence="6" id="KW-1133">Transmembrane helix</keyword>
<dbReference type="GO" id="GO:0030308">
    <property type="term" value="P:negative regulation of cell growth"/>
    <property type="evidence" value="ECO:0007669"/>
    <property type="project" value="TreeGrafter"/>
</dbReference>
<evidence type="ECO:0000313" key="8">
    <source>
        <dbReference type="Ensembl" id="ENSKMAP00000005077.1"/>
    </source>
</evidence>
<feature type="domain" description="RING-type" evidence="7">
    <location>
        <begin position="270"/>
        <end position="305"/>
    </location>
</feature>
<keyword evidence="1" id="KW-0479">Metal-binding</keyword>
<evidence type="ECO:0000256" key="5">
    <source>
        <dbReference type="SAM" id="MobiDB-lite"/>
    </source>
</evidence>
<evidence type="ECO:0000313" key="9">
    <source>
        <dbReference type="Proteomes" id="UP000264800"/>
    </source>
</evidence>
<dbReference type="CDD" id="cd16787">
    <property type="entry name" value="mRING-HC-C3HC5_CGRF1"/>
    <property type="match status" value="1"/>
</dbReference>
<sequence>MATVFLVTLYEYSPLFSIAVVSLCFIITAAILLGWFGFDVPVILHSSDEPEVITPTPEKHMVQVTNPFALDLGSGPASVIDGISLKLCCLEPCILSCFWGCEVQALQRVLQTNQHDLKLSSPQHFLQALQLRYHYCETFHICKEDREEVQTRLPAEHWITDFGPLPRDRYPLVAVLTLAKEEARNIYNIVANVTVIHVPDDKYNLSARILFQYLLTSQRNMFELKPLFMSAGGEETPQPPDSERTGPASHTEEIPEVGESDWFERAGRDCVICQNAAVNRVLLPCRHACVCDQCVTHFQHCPICRAFVLESFVLELPAEQ</sequence>
<name>A0A3Q3ETI3_KRYMA</name>
<dbReference type="InterPro" id="IPR042496">
    <property type="entry name" value="CGRF1"/>
</dbReference>
<dbReference type="OMA" id="IYCQLPK"/>
<dbReference type="AlphaFoldDB" id="A0A3Q3ETI3"/>
<dbReference type="InterPro" id="IPR001841">
    <property type="entry name" value="Znf_RING"/>
</dbReference>
<accession>A0A3Q3ETI3</accession>
<reference evidence="8" key="2">
    <citation type="submission" date="2025-09" db="UniProtKB">
        <authorList>
            <consortium name="Ensembl"/>
        </authorList>
    </citation>
    <scope>IDENTIFICATION</scope>
</reference>
<dbReference type="PROSITE" id="PS50089">
    <property type="entry name" value="ZF_RING_2"/>
    <property type="match status" value="1"/>
</dbReference>
<dbReference type="Pfam" id="PF13920">
    <property type="entry name" value="zf-C3HC4_3"/>
    <property type="match status" value="1"/>
</dbReference>
<dbReference type="PANTHER" id="PTHR15379">
    <property type="entry name" value="CELL GROWTH REGULATOR WITH RING FINGER DOMAIN PROTEIN 1"/>
    <property type="match status" value="1"/>
</dbReference>
<dbReference type="GeneTree" id="ENSGT00390000004542"/>
<feature type="transmembrane region" description="Helical" evidence="6">
    <location>
        <begin position="15"/>
        <end position="38"/>
    </location>
</feature>